<feature type="compositionally biased region" description="Basic residues" evidence="1">
    <location>
        <begin position="97"/>
        <end position="109"/>
    </location>
</feature>
<gene>
    <name evidence="2" type="ORF">PanWU01x14_199510</name>
</gene>
<accession>A0A2P5BYF3</accession>
<sequence>MWSTWLEYARNDNDKLVYSSSSSSNSSEVNANRPRTAAAAGPYRPPTRRVPSPFRDRPSPTVHRALKPLRPNLQALARKEAMRGHKLNVVGQTGASRPRHGVRKPRCPSRAKSSPTEETTLFSFRTVRSGRN</sequence>
<feature type="region of interest" description="Disordered" evidence="1">
    <location>
        <begin position="16"/>
        <end position="65"/>
    </location>
</feature>
<dbReference type="EMBL" id="JXTB01000202">
    <property type="protein sequence ID" value="PON53789.1"/>
    <property type="molecule type" value="Genomic_DNA"/>
</dbReference>
<keyword evidence="3" id="KW-1185">Reference proteome</keyword>
<dbReference type="AlphaFoldDB" id="A0A2P5BYF3"/>
<organism evidence="2 3">
    <name type="scientific">Parasponia andersonii</name>
    <name type="common">Sponia andersonii</name>
    <dbReference type="NCBI Taxonomy" id="3476"/>
    <lineage>
        <taxon>Eukaryota</taxon>
        <taxon>Viridiplantae</taxon>
        <taxon>Streptophyta</taxon>
        <taxon>Embryophyta</taxon>
        <taxon>Tracheophyta</taxon>
        <taxon>Spermatophyta</taxon>
        <taxon>Magnoliopsida</taxon>
        <taxon>eudicotyledons</taxon>
        <taxon>Gunneridae</taxon>
        <taxon>Pentapetalae</taxon>
        <taxon>rosids</taxon>
        <taxon>fabids</taxon>
        <taxon>Rosales</taxon>
        <taxon>Cannabaceae</taxon>
        <taxon>Parasponia</taxon>
    </lineage>
</organism>
<comment type="caution">
    <text evidence="2">The sequence shown here is derived from an EMBL/GenBank/DDBJ whole genome shotgun (WGS) entry which is preliminary data.</text>
</comment>
<evidence type="ECO:0000313" key="2">
    <source>
        <dbReference type="EMBL" id="PON53789.1"/>
    </source>
</evidence>
<evidence type="ECO:0000313" key="3">
    <source>
        <dbReference type="Proteomes" id="UP000237105"/>
    </source>
</evidence>
<evidence type="ECO:0000256" key="1">
    <source>
        <dbReference type="SAM" id="MobiDB-lite"/>
    </source>
</evidence>
<protein>
    <submittedName>
        <fullName evidence="2">Uncharacterized protein</fullName>
    </submittedName>
</protein>
<feature type="compositionally biased region" description="Polar residues" evidence="1">
    <location>
        <begin position="111"/>
        <end position="123"/>
    </location>
</feature>
<feature type="region of interest" description="Disordered" evidence="1">
    <location>
        <begin position="81"/>
        <end position="132"/>
    </location>
</feature>
<dbReference type="Proteomes" id="UP000237105">
    <property type="component" value="Unassembled WGS sequence"/>
</dbReference>
<name>A0A2P5BYF3_PARAD</name>
<proteinExistence type="predicted"/>
<reference evidence="3" key="1">
    <citation type="submission" date="2016-06" db="EMBL/GenBank/DDBJ databases">
        <title>Parallel loss of symbiosis genes in relatives of nitrogen-fixing non-legume Parasponia.</title>
        <authorList>
            <person name="Van Velzen R."/>
            <person name="Holmer R."/>
            <person name="Bu F."/>
            <person name="Rutten L."/>
            <person name="Van Zeijl A."/>
            <person name="Liu W."/>
            <person name="Santuari L."/>
            <person name="Cao Q."/>
            <person name="Sharma T."/>
            <person name="Shen D."/>
            <person name="Roswanjaya Y."/>
            <person name="Wardhani T."/>
            <person name="Kalhor M.S."/>
            <person name="Jansen J."/>
            <person name="Van den Hoogen J."/>
            <person name="Gungor B."/>
            <person name="Hartog M."/>
            <person name="Hontelez J."/>
            <person name="Verver J."/>
            <person name="Yang W.-C."/>
            <person name="Schijlen E."/>
            <person name="Repin R."/>
            <person name="Schilthuizen M."/>
            <person name="Schranz E."/>
            <person name="Heidstra R."/>
            <person name="Miyata K."/>
            <person name="Fedorova E."/>
            <person name="Kohlen W."/>
            <person name="Bisseling T."/>
            <person name="Smit S."/>
            <person name="Geurts R."/>
        </authorList>
    </citation>
    <scope>NUCLEOTIDE SEQUENCE [LARGE SCALE GENOMIC DNA]</scope>
    <source>
        <strain evidence="3">cv. WU1-14</strain>
    </source>
</reference>